<proteinExistence type="predicted"/>
<name>A0A4P9VWI4_9FUNG</name>
<sequence>TFWVQNSLNAKRPILALHLQGQPAKGYNPTPAPALAPATAKALLGRKKQTTVRSAGQLLRKQVTQATAHIKEIMTPEQSERGTIVEVKPKPKRLRHMQAANDANANIEKVTSVLPAPASAVESHSTTAIAEAPAAKPKRCLDACNCEHTEAILLEGAGNVPVKRNRTDRAIVAVKKGTNGNEGAGIGSCNTQIPLPDGLQFVHDQAVAPKKITGPQHILWVPAFNSGMADPTMDLELLTWASHEFKGHEDVYKCQGVRRGLDFVFYGFVMEEHFGSILNRLRGIWFKFVQ</sequence>
<evidence type="ECO:0000313" key="1">
    <source>
        <dbReference type="EMBL" id="RKO83532.1"/>
    </source>
</evidence>
<feature type="non-terminal residue" evidence="1">
    <location>
        <position position="1"/>
    </location>
</feature>
<organism evidence="1 2">
    <name type="scientific">Blyttiomyces helicus</name>
    <dbReference type="NCBI Taxonomy" id="388810"/>
    <lineage>
        <taxon>Eukaryota</taxon>
        <taxon>Fungi</taxon>
        <taxon>Fungi incertae sedis</taxon>
        <taxon>Chytridiomycota</taxon>
        <taxon>Chytridiomycota incertae sedis</taxon>
        <taxon>Chytridiomycetes</taxon>
        <taxon>Chytridiomycetes incertae sedis</taxon>
        <taxon>Blyttiomyces</taxon>
    </lineage>
</organism>
<protein>
    <submittedName>
        <fullName evidence="1">Uncharacterized protein</fullName>
    </submittedName>
</protein>
<dbReference type="Proteomes" id="UP000269721">
    <property type="component" value="Unassembled WGS sequence"/>
</dbReference>
<gene>
    <name evidence="1" type="ORF">BDK51DRAFT_27703</name>
</gene>
<accession>A0A4P9VWI4</accession>
<dbReference type="EMBL" id="ML001131">
    <property type="protein sequence ID" value="RKO83532.1"/>
    <property type="molecule type" value="Genomic_DNA"/>
</dbReference>
<evidence type="ECO:0000313" key="2">
    <source>
        <dbReference type="Proteomes" id="UP000269721"/>
    </source>
</evidence>
<dbReference type="AlphaFoldDB" id="A0A4P9VWI4"/>
<keyword evidence="2" id="KW-1185">Reference proteome</keyword>
<reference evidence="2" key="1">
    <citation type="journal article" date="2018" name="Nat. Microbiol.">
        <title>Leveraging single-cell genomics to expand the fungal tree of life.</title>
        <authorList>
            <person name="Ahrendt S.R."/>
            <person name="Quandt C.A."/>
            <person name="Ciobanu D."/>
            <person name="Clum A."/>
            <person name="Salamov A."/>
            <person name="Andreopoulos B."/>
            <person name="Cheng J.F."/>
            <person name="Woyke T."/>
            <person name="Pelin A."/>
            <person name="Henrissat B."/>
            <person name="Reynolds N.K."/>
            <person name="Benny G.L."/>
            <person name="Smith M.E."/>
            <person name="James T.Y."/>
            <person name="Grigoriev I.V."/>
        </authorList>
    </citation>
    <scope>NUCLEOTIDE SEQUENCE [LARGE SCALE GENOMIC DNA]</scope>
</reference>